<proteinExistence type="predicted"/>
<keyword evidence="3" id="KW-1185">Reference proteome</keyword>
<keyword evidence="1" id="KW-1133">Transmembrane helix</keyword>
<dbReference type="EnsemblMetazoa" id="MESCA005464-RA">
    <property type="protein sequence ID" value="MESCA005464-PA"/>
    <property type="gene ID" value="MESCA005464"/>
</dbReference>
<dbReference type="AlphaFoldDB" id="T1GPD7"/>
<accession>T1GPD7</accession>
<name>T1GPD7_MEGSC</name>
<protein>
    <submittedName>
        <fullName evidence="2">Uncharacterized protein</fullName>
    </submittedName>
</protein>
<organism evidence="2 3">
    <name type="scientific">Megaselia scalaris</name>
    <name type="common">Humpbacked fly</name>
    <name type="synonym">Phora scalaris</name>
    <dbReference type="NCBI Taxonomy" id="36166"/>
    <lineage>
        <taxon>Eukaryota</taxon>
        <taxon>Metazoa</taxon>
        <taxon>Ecdysozoa</taxon>
        <taxon>Arthropoda</taxon>
        <taxon>Hexapoda</taxon>
        <taxon>Insecta</taxon>
        <taxon>Pterygota</taxon>
        <taxon>Neoptera</taxon>
        <taxon>Endopterygota</taxon>
        <taxon>Diptera</taxon>
        <taxon>Brachycera</taxon>
        <taxon>Muscomorpha</taxon>
        <taxon>Platypezoidea</taxon>
        <taxon>Phoridae</taxon>
        <taxon>Megaseliini</taxon>
        <taxon>Megaselia</taxon>
    </lineage>
</organism>
<reference evidence="3" key="1">
    <citation type="submission" date="2013-02" db="EMBL/GenBank/DDBJ databases">
        <authorList>
            <person name="Hughes D."/>
        </authorList>
    </citation>
    <scope>NUCLEOTIDE SEQUENCE</scope>
    <source>
        <strain>Durham</strain>
        <strain evidence="3">NC isolate 2 -- Noor lab</strain>
    </source>
</reference>
<dbReference type="STRING" id="36166.T1GPD7"/>
<reference evidence="2" key="2">
    <citation type="submission" date="2015-06" db="UniProtKB">
        <authorList>
            <consortium name="EnsemblMetazoa"/>
        </authorList>
    </citation>
    <scope>IDENTIFICATION</scope>
</reference>
<keyword evidence="1" id="KW-0812">Transmembrane</keyword>
<dbReference type="EMBL" id="CAQQ02189889">
    <property type="status" value="NOT_ANNOTATED_CDS"/>
    <property type="molecule type" value="Genomic_DNA"/>
</dbReference>
<evidence type="ECO:0000313" key="2">
    <source>
        <dbReference type="EnsemblMetazoa" id="MESCA005464-PA"/>
    </source>
</evidence>
<evidence type="ECO:0000256" key="1">
    <source>
        <dbReference type="SAM" id="Phobius"/>
    </source>
</evidence>
<evidence type="ECO:0000313" key="3">
    <source>
        <dbReference type="Proteomes" id="UP000015102"/>
    </source>
</evidence>
<dbReference type="Proteomes" id="UP000015102">
    <property type="component" value="Unassembled WGS sequence"/>
</dbReference>
<feature type="transmembrane region" description="Helical" evidence="1">
    <location>
        <begin position="256"/>
        <end position="276"/>
    </location>
</feature>
<sequence>MSPTSAEQSKQVLQDIKKPLKAIQGKLRVYSGDIALENLFEALDGDVKDIHRNLQIIERCVELDESGKTLVQRTSVCIMDSIGLQLLNGLGEVRKIANKFENNNLKLEINILVDDMERGILMTQDSIKSQALLQELQDLEAAKHLSEAVAKMQEFPASNEANIEEISSAKLPTEAKSLKTMCRCVLDLQKAVDVIEENVAIDNPKEQVLEEILKIMEPISKLQSAIFEALQLSPTVLFEVTASPMPQWTILNTNQLLLLPLIHLIYFLLVPRYIVLKAERLSIYLMMGPLRSSGIADSTKACKVIFSAYIVVVPSIEPSCFNSFVGISFFNFSFVDKTAFNE</sequence>
<keyword evidence="1" id="KW-0472">Membrane</keyword>
<dbReference type="EMBL" id="CAQQ02189888">
    <property type="status" value="NOT_ANNOTATED_CDS"/>
    <property type="molecule type" value="Genomic_DNA"/>
</dbReference>
<dbReference type="HOGENOM" id="CLU_812074_0_0_1"/>